<proteinExistence type="predicted"/>
<evidence type="ECO:0000313" key="2">
    <source>
        <dbReference type="EMBL" id="TFK46731.1"/>
    </source>
</evidence>
<protein>
    <submittedName>
        <fullName evidence="2">Uncharacterized protein</fullName>
    </submittedName>
</protein>
<keyword evidence="1" id="KW-0812">Transmembrane</keyword>
<organism evidence="2 3">
    <name type="scientific">Heliocybe sulcata</name>
    <dbReference type="NCBI Taxonomy" id="5364"/>
    <lineage>
        <taxon>Eukaryota</taxon>
        <taxon>Fungi</taxon>
        <taxon>Dikarya</taxon>
        <taxon>Basidiomycota</taxon>
        <taxon>Agaricomycotina</taxon>
        <taxon>Agaricomycetes</taxon>
        <taxon>Gloeophyllales</taxon>
        <taxon>Gloeophyllaceae</taxon>
        <taxon>Heliocybe</taxon>
    </lineage>
</organism>
<name>A0A5C3MZ10_9AGAM</name>
<keyword evidence="1" id="KW-0472">Membrane</keyword>
<dbReference type="AlphaFoldDB" id="A0A5C3MZ10"/>
<dbReference type="Proteomes" id="UP000305948">
    <property type="component" value="Unassembled WGS sequence"/>
</dbReference>
<evidence type="ECO:0000256" key="1">
    <source>
        <dbReference type="SAM" id="Phobius"/>
    </source>
</evidence>
<reference evidence="2 3" key="1">
    <citation type="journal article" date="2019" name="Nat. Ecol. Evol.">
        <title>Megaphylogeny resolves global patterns of mushroom evolution.</title>
        <authorList>
            <person name="Varga T."/>
            <person name="Krizsan K."/>
            <person name="Foldi C."/>
            <person name="Dima B."/>
            <person name="Sanchez-Garcia M."/>
            <person name="Sanchez-Ramirez S."/>
            <person name="Szollosi G.J."/>
            <person name="Szarkandi J.G."/>
            <person name="Papp V."/>
            <person name="Albert L."/>
            <person name="Andreopoulos W."/>
            <person name="Angelini C."/>
            <person name="Antonin V."/>
            <person name="Barry K.W."/>
            <person name="Bougher N.L."/>
            <person name="Buchanan P."/>
            <person name="Buyck B."/>
            <person name="Bense V."/>
            <person name="Catcheside P."/>
            <person name="Chovatia M."/>
            <person name="Cooper J."/>
            <person name="Damon W."/>
            <person name="Desjardin D."/>
            <person name="Finy P."/>
            <person name="Geml J."/>
            <person name="Haridas S."/>
            <person name="Hughes K."/>
            <person name="Justo A."/>
            <person name="Karasinski D."/>
            <person name="Kautmanova I."/>
            <person name="Kiss B."/>
            <person name="Kocsube S."/>
            <person name="Kotiranta H."/>
            <person name="LaButti K.M."/>
            <person name="Lechner B.E."/>
            <person name="Liimatainen K."/>
            <person name="Lipzen A."/>
            <person name="Lukacs Z."/>
            <person name="Mihaltcheva S."/>
            <person name="Morgado L.N."/>
            <person name="Niskanen T."/>
            <person name="Noordeloos M.E."/>
            <person name="Ohm R.A."/>
            <person name="Ortiz-Santana B."/>
            <person name="Ovrebo C."/>
            <person name="Racz N."/>
            <person name="Riley R."/>
            <person name="Savchenko A."/>
            <person name="Shiryaev A."/>
            <person name="Soop K."/>
            <person name="Spirin V."/>
            <person name="Szebenyi C."/>
            <person name="Tomsovsky M."/>
            <person name="Tulloss R.E."/>
            <person name="Uehling J."/>
            <person name="Grigoriev I.V."/>
            <person name="Vagvolgyi C."/>
            <person name="Papp T."/>
            <person name="Martin F.M."/>
            <person name="Miettinen O."/>
            <person name="Hibbett D.S."/>
            <person name="Nagy L.G."/>
        </authorList>
    </citation>
    <scope>NUCLEOTIDE SEQUENCE [LARGE SCALE GENOMIC DNA]</scope>
    <source>
        <strain evidence="2 3">OMC1185</strain>
    </source>
</reference>
<gene>
    <name evidence="2" type="ORF">OE88DRAFT_1667419</name>
</gene>
<keyword evidence="3" id="KW-1185">Reference proteome</keyword>
<sequence>MQSPVQQAHSNVRGNIVCAINPSVVTRHRVVVIEDGILVSVLPPQLSWLILVLVIVANDVSRMK</sequence>
<accession>A0A5C3MZ10</accession>
<feature type="transmembrane region" description="Helical" evidence="1">
    <location>
        <begin position="37"/>
        <end position="57"/>
    </location>
</feature>
<dbReference type="EMBL" id="ML213528">
    <property type="protein sequence ID" value="TFK46731.1"/>
    <property type="molecule type" value="Genomic_DNA"/>
</dbReference>
<evidence type="ECO:0000313" key="3">
    <source>
        <dbReference type="Proteomes" id="UP000305948"/>
    </source>
</evidence>
<keyword evidence="1" id="KW-1133">Transmembrane helix</keyword>